<accession>A0A444XYK2</accession>
<dbReference type="InterPro" id="IPR015422">
    <property type="entry name" value="PyrdxlP-dep_Trfase_small"/>
</dbReference>
<proteinExistence type="predicted"/>
<evidence type="ECO:0000313" key="2">
    <source>
        <dbReference type="Proteomes" id="UP000289738"/>
    </source>
</evidence>
<keyword evidence="2" id="KW-1185">Reference proteome</keyword>
<dbReference type="AlphaFoldDB" id="A0A444XYK2"/>
<reference evidence="1 2" key="1">
    <citation type="submission" date="2019-01" db="EMBL/GenBank/DDBJ databases">
        <title>Sequencing of cultivated peanut Arachis hypogaea provides insights into genome evolution and oil improvement.</title>
        <authorList>
            <person name="Chen X."/>
        </authorList>
    </citation>
    <scope>NUCLEOTIDE SEQUENCE [LARGE SCALE GENOMIC DNA]</scope>
    <source>
        <strain evidence="2">cv. Fuhuasheng</strain>
        <tissue evidence="1">Leaves</tissue>
    </source>
</reference>
<dbReference type="PANTHER" id="PTHR45744">
    <property type="entry name" value="TYROSINE AMINOTRANSFERASE"/>
    <property type="match status" value="1"/>
</dbReference>
<dbReference type="Gene3D" id="3.90.1150.10">
    <property type="entry name" value="Aspartate Aminotransferase, domain 1"/>
    <property type="match status" value="1"/>
</dbReference>
<evidence type="ECO:0000313" key="1">
    <source>
        <dbReference type="EMBL" id="RYQ94748.1"/>
    </source>
</evidence>
<gene>
    <name evidence="1" type="ORF">Ahy_B08g089682</name>
</gene>
<comment type="caution">
    <text evidence="1">The sequence shown here is derived from an EMBL/GenBank/DDBJ whole genome shotgun (WGS) entry which is preliminary data.</text>
</comment>
<dbReference type="GO" id="GO:0004838">
    <property type="term" value="F:L-tyrosine-2-oxoglutarate transaminase activity"/>
    <property type="evidence" value="ECO:0007669"/>
    <property type="project" value="TreeGrafter"/>
</dbReference>
<dbReference type="Proteomes" id="UP000289738">
    <property type="component" value="Chromosome B08"/>
</dbReference>
<name>A0A444XYK2_ARAHY</name>
<dbReference type="EMBL" id="SDMP01000018">
    <property type="protein sequence ID" value="RYQ94748.1"/>
    <property type="molecule type" value="Genomic_DNA"/>
</dbReference>
<dbReference type="STRING" id="3818.A0A444XYK2"/>
<organism evidence="1 2">
    <name type="scientific">Arachis hypogaea</name>
    <name type="common">Peanut</name>
    <dbReference type="NCBI Taxonomy" id="3818"/>
    <lineage>
        <taxon>Eukaryota</taxon>
        <taxon>Viridiplantae</taxon>
        <taxon>Streptophyta</taxon>
        <taxon>Embryophyta</taxon>
        <taxon>Tracheophyta</taxon>
        <taxon>Spermatophyta</taxon>
        <taxon>Magnoliopsida</taxon>
        <taxon>eudicotyledons</taxon>
        <taxon>Gunneridae</taxon>
        <taxon>Pentapetalae</taxon>
        <taxon>rosids</taxon>
        <taxon>fabids</taxon>
        <taxon>Fabales</taxon>
        <taxon>Fabaceae</taxon>
        <taxon>Papilionoideae</taxon>
        <taxon>50 kb inversion clade</taxon>
        <taxon>dalbergioids sensu lato</taxon>
        <taxon>Dalbergieae</taxon>
        <taxon>Pterocarpus clade</taxon>
        <taxon>Arachis</taxon>
    </lineage>
</organism>
<protein>
    <submittedName>
        <fullName evidence="1">Uncharacterized protein</fullName>
    </submittedName>
</protein>
<sequence>MMFSSRAGARTPSMLGTMLAEAVLNSDICFKEIEEIPCMFCPHKPKGSIPMIVKLNLLLLEDISDDIDFCFKLAKEESVIILPGKVLQTKITFLSRNNGWTKRLASHYFHRHPSALVEGLKKVKVFCQRHARKWPKQC</sequence>
<dbReference type="InterPro" id="IPR015424">
    <property type="entry name" value="PyrdxlP-dep_Trfase"/>
</dbReference>
<dbReference type="PANTHER" id="PTHR45744:SF2">
    <property type="entry name" value="TYROSINE AMINOTRANSFERASE"/>
    <property type="match status" value="1"/>
</dbReference>
<dbReference type="SUPFAM" id="SSF53383">
    <property type="entry name" value="PLP-dependent transferases"/>
    <property type="match status" value="1"/>
</dbReference>
<dbReference type="GO" id="GO:0006572">
    <property type="term" value="P:L-tyrosine catabolic process"/>
    <property type="evidence" value="ECO:0007669"/>
    <property type="project" value="TreeGrafter"/>
</dbReference>